<reference evidence="2 3" key="1">
    <citation type="submission" date="2019-03" db="EMBL/GenBank/DDBJ databases">
        <title>Draft genome sequences of novel Actinobacteria.</title>
        <authorList>
            <person name="Sahin N."/>
            <person name="Ay H."/>
            <person name="Saygin H."/>
        </authorList>
    </citation>
    <scope>NUCLEOTIDE SEQUENCE [LARGE SCALE GENOMIC DNA]</scope>
    <source>
        <strain evidence="2 3">5K138</strain>
    </source>
</reference>
<organism evidence="2 3">
    <name type="scientific">Jiangella asiatica</name>
    <dbReference type="NCBI Taxonomy" id="2530372"/>
    <lineage>
        <taxon>Bacteria</taxon>
        <taxon>Bacillati</taxon>
        <taxon>Actinomycetota</taxon>
        <taxon>Actinomycetes</taxon>
        <taxon>Jiangellales</taxon>
        <taxon>Jiangellaceae</taxon>
        <taxon>Jiangella</taxon>
    </lineage>
</organism>
<keyword evidence="1" id="KW-0812">Transmembrane</keyword>
<dbReference type="Proteomes" id="UP000294739">
    <property type="component" value="Unassembled WGS sequence"/>
</dbReference>
<keyword evidence="1" id="KW-1133">Transmembrane helix</keyword>
<comment type="caution">
    <text evidence="2">The sequence shown here is derived from an EMBL/GenBank/DDBJ whole genome shotgun (WGS) entry which is preliminary data.</text>
</comment>
<evidence type="ECO:0008006" key="4">
    <source>
        <dbReference type="Google" id="ProtNLM"/>
    </source>
</evidence>
<feature type="transmembrane region" description="Helical" evidence="1">
    <location>
        <begin position="168"/>
        <end position="188"/>
    </location>
</feature>
<dbReference type="InParanoid" id="A0A4R5DK47"/>
<feature type="transmembrane region" description="Helical" evidence="1">
    <location>
        <begin position="194"/>
        <end position="212"/>
    </location>
</feature>
<accession>A0A4R5DK47</accession>
<evidence type="ECO:0000313" key="2">
    <source>
        <dbReference type="EMBL" id="TDE11215.1"/>
    </source>
</evidence>
<dbReference type="EMBL" id="SMKZ01000011">
    <property type="protein sequence ID" value="TDE11215.1"/>
    <property type="molecule type" value="Genomic_DNA"/>
</dbReference>
<dbReference type="AlphaFoldDB" id="A0A4R5DK47"/>
<protein>
    <recommendedName>
        <fullName evidence="4">DUF4386 family protein</fullName>
    </recommendedName>
</protein>
<evidence type="ECO:0000313" key="3">
    <source>
        <dbReference type="Proteomes" id="UP000294739"/>
    </source>
</evidence>
<feature type="transmembrane region" description="Helical" evidence="1">
    <location>
        <begin position="133"/>
        <end position="156"/>
    </location>
</feature>
<keyword evidence="1" id="KW-0472">Membrane</keyword>
<gene>
    <name evidence="2" type="ORF">E1269_10135</name>
</gene>
<keyword evidence="3" id="KW-1185">Reference proteome</keyword>
<feature type="transmembrane region" description="Helical" evidence="1">
    <location>
        <begin position="58"/>
        <end position="80"/>
    </location>
</feature>
<proteinExistence type="predicted"/>
<dbReference type="RefSeq" id="WP_131893976.1">
    <property type="nucleotide sequence ID" value="NZ_SMKZ01000011.1"/>
</dbReference>
<feature type="transmembrane region" description="Helical" evidence="1">
    <location>
        <begin position="92"/>
        <end position="113"/>
    </location>
</feature>
<evidence type="ECO:0000256" key="1">
    <source>
        <dbReference type="SAM" id="Phobius"/>
    </source>
</evidence>
<sequence length="236" mass="24485">MRMDTRWARLAAACGALYPIALVVGDDVIARGDEAAPDAGTPDEILAAMIDKDVTSFYLGRSLGVAAWMLLFVFAAHLAVTLRRRRGNDDVLPALVLGSGAIVTALALASAVFQIRTVRRAGDGLDPTTAVTFLDMGFGFGLVALPLAVLLGAVAVEATAGAIMARSLGWAAAVLAIAQLAGFVLLMLDNAAGFLAMMATWAWFIAAGISTWRRAAYLAPSDPRRSAGVPGVVGEV</sequence>
<name>A0A4R5DK47_9ACTN</name>